<feature type="domain" description="Endonuclease/exonuclease/phosphatase" evidence="5">
    <location>
        <begin position="4"/>
        <end position="253"/>
    </location>
</feature>
<dbReference type="RefSeq" id="XP_015239203.1">
    <property type="nucleotide sequence ID" value="XM_015383717.1"/>
</dbReference>
<keyword evidence="3" id="KW-0255">Endonuclease</keyword>
<dbReference type="Ensembl" id="ENSCVAT00000029506.1">
    <property type="protein sequence ID" value="ENSCVAP00000010305.1"/>
    <property type="gene ID" value="ENSCVAG00000012406.1"/>
</dbReference>
<evidence type="ECO:0000256" key="3">
    <source>
        <dbReference type="ARBA" id="ARBA00022759"/>
    </source>
</evidence>
<dbReference type="GO" id="GO:0005634">
    <property type="term" value="C:nucleus"/>
    <property type="evidence" value="ECO:0007669"/>
    <property type="project" value="TreeGrafter"/>
</dbReference>
<evidence type="ECO:0000259" key="5">
    <source>
        <dbReference type="Pfam" id="PF03372"/>
    </source>
</evidence>
<name>A0A3Q2FTT8_CYPVA</name>
<reference evidence="6" key="1">
    <citation type="submission" date="2025-08" db="UniProtKB">
        <authorList>
            <consortium name="Ensembl"/>
        </authorList>
    </citation>
    <scope>IDENTIFICATION</scope>
</reference>
<reference evidence="6" key="2">
    <citation type="submission" date="2025-09" db="UniProtKB">
        <authorList>
            <consortium name="Ensembl"/>
        </authorList>
    </citation>
    <scope>IDENTIFICATION</scope>
</reference>
<keyword evidence="4" id="KW-0378">Hydrolase</keyword>
<dbReference type="Proteomes" id="UP000265020">
    <property type="component" value="Unassembled WGS sequence"/>
</dbReference>
<accession>A0A3Q2FTT8</accession>
<evidence type="ECO:0000313" key="7">
    <source>
        <dbReference type="Proteomes" id="UP000265020"/>
    </source>
</evidence>
<dbReference type="Pfam" id="PF03372">
    <property type="entry name" value="Exo_endo_phos"/>
    <property type="match status" value="1"/>
</dbReference>
<dbReference type="InterPro" id="IPR036691">
    <property type="entry name" value="Endo/exonu/phosph_ase_sf"/>
</dbReference>
<keyword evidence="2" id="KW-0540">Nuclease</keyword>
<dbReference type="InterPro" id="IPR016202">
    <property type="entry name" value="DNase_I"/>
</dbReference>
<protein>
    <submittedName>
        <fullName evidence="6">Deoxyribonuclease-1-like</fullName>
    </submittedName>
</protein>
<dbReference type="GeneTree" id="ENSGT00950000182846"/>
<dbReference type="KEGG" id="cvg:107090382"/>
<dbReference type="OMA" id="HHYALQI"/>
<dbReference type="AlphaFoldDB" id="A0A3Q2FTT8"/>
<evidence type="ECO:0000256" key="2">
    <source>
        <dbReference type="ARBA" id="ARBA00022722"/>
    </source>
</evidence>
<dbReference type="SUPFAM" id="SSF56219">
    <property type="entry name" value="DNase I-like"/>
    <property type="match status" value="1"/>
</dbReference>
<dbReference type="STRING" id="28743.ENSCVAP00000010305"/>
<dbReference type="GO" id="GO:0004530">
    <property type="term" value="F:deoxyribonuclease I activity"/>
    <property type="evidence" value="ECO:0007669"/>
    <property type="project" value="TreeGrafter"/>
</dbReference>
<dbReference type="InterPro" id="IPR005135">
    <property type="entry name" value="Endo/exonuclease/phosphatase"/>
</dbReference>
<evidence type="ECO:0000256" key="1">
    <source>
        <dbReference type="ARBA" id="ARBA00007359"/>
    </source>
</evidence>
<comment type="similarity">
    <text evidence="1">Belongs to the DNase I family.</text>
</comment>
<dbReference type="GeneID" id="107090382"/>
<dbReference type="OrthoDB" id="10061407at2759"/>
<dbReference type="PANTHER" id="PTHR11371:SF26">
    <property type="entry name" value="DEOXYRIBONUCLEASE"/>
    <property type="match status" value="1"/>
</dbReference>
<proteinExistence type="inferred from homology"/>
<dbReference type="PRINTS" id="PR00130">
    <property type="entry name" value="DNASEI"/>
</dbReference>
<dbReference type="GO" id="GO:0003677">
    <property type="term" value="F:DNA binding"/>
    <property type="evidence" value="ECO:0007669"/>
    <property type="project" value="TreeGrafter"/>
</dbReference>
<dbReference type="GO" id="GO:0006308">
    <property type="term" value="P:DNA catabolic process"/>
    <property type="evidence" value="ECO:0007669"/>
    <property type="project" value="InterPro"/>
</dbReference>
<evidence type="ECO:0000256" key="4">
    <source>
        <dbReference type="ARBA" id="ARBA00022801"/>
    </source>
</evidence>
<dbReference type="PANTHER" id="PTHR11371">
    <property type="entry name" value="DEOXYRIBONUCLEASE"/>
    <property type="match status" value="1"/>
</dbReference>
<dbReference type="PIRSF" id="PIRSF000988">
    <property type="entry name" value="DNase_I_euk"/>
    <property type="match status" value="1"/>
</dbReference>
<evidence type="ECO:0000313" key="6">
    <source>
        <dbReference type="Ensembl" id="ENSCVAP00000010305.1"/>
    </source>
</evidence>
<sequence>MKIASFNAQRFGVTKLSDPDVLSTLIKIVSRYDIIVILEVVDVSGASIQMFLTELNRVNTSHHYAMQISTRLGRSRYKEQFMFLYRDDVVDLIDSYQYEDNQVNDVDVFEREPYILYFKPHNTVLKDLVLIPVRATTQGSEKELDELYEVFQAARDKWKTDNVMILGDFRADGAYVTAEQMKNLRIRSDPNFHWLIADDVDTTAATTNDHTYDRILAYGDNLLATIVPNSAKPFNFQKEFDLTEKMALRISDHYPVEVELISATPFWMASKTPKIINSSLSKAAAGSLQEEVMTLQRDTLLLEREKLQLQITYLKKILASS</sequence>
<dbReference type="CDD" id="cd10282">
    <property type="entry name" value="DNase1"/>
    <property type="match status" value="1"/>
</dbReference>
<dbReference type="Gene3D" id="3.60.10.10">
    <property type="entry name" value="Endonuclease/exonuclease/phosphatase"/>
    <property type="match status" value="1"/>
</dbReference>
<keyword evidence="7" id="KW-1185">Reference proteome</keyword>
<organism evidence="6 7">
    <name type="scientific">Cyprinodon variegatus</name>
    <name type="common">Sheepshead minnow</name>
    <dbReference type="NCBI Taxonomy" id="28743"/>
    <lineage>
        <taxon>Eukaryota</taxon>
        <taxon>Metazoa</taxon>
        <taxon>Chordata</taxon>
        <taxon>Craniata</taxon>
        <taxon>Vertebrata</taxon>
        <taxon>Euteleostomi</taxon>
        <taxon>Actinopterygii</taxon>
        <taxon>Neopterygii</taxon>
        <taxon>Teleostei</taxon>
        <taxon>Neoteleostei</taxon>
        <taxon>Acanthomorphata</taxon>
        <taxon>Ovalentaria</taxon>
        <taxon>Atherinomorphae</taxon>
        <taxon>Cyprinodontiformes</taxon>
        <taxon>Cyprinodontidae</taxon>
        <taxon>Cyprinodon</taxon>
    </lineage>
</organism>
<dbReference type="SMART" id="SM00476">
    <property type="entry name" value="DNaseIc"/>
    <property type="match status" value="1"/>
</dbReference>